<protein>
    <recommendedName>
        <fullName evidence="6">HTTM-like domain-containing protein</fullName>
    </recommendedName>
</protein>
<comment type="caution">
    <text evidence="7">The sequence shown here is derived from an EMBL/GenBank/DDBJ whole genome shotgun (WGS) entry which is preliminary data.</text>
</comment>
<evidence type="ECO:0000256" key="5">
    <source>
        <dbReference type="SAM" id="Phobius"/>
    </source>
</evidence>
<dbReference type="SMART" id="SM00752">
    <property type="entry name" value="HTTM"/>
    <property type="match status" value="1"/>
</dbReference>
<dbReference type="PANTHER" id="PTHR39535">
    <property type="entry name" value="SPORULATION-DELAYING PROTEIN SDPB"/>
    <property type="match status" value="1"/>
</dbReference>
<organism evidence="7 8">
    <name type="scientific">Halorubrum aidingense JCM 13560</name>
    <dbReference type="NCBI Taxonomy" id="1230454"/>
    <lineage>
        <taxon>Archaea</taxon>
        <taxon>Methanobacteriati</taxon>
        <taxon>Methanobacteriota</taxon>
        <taxon>Stenosarchaea group</taxon>
        <taxon>Halobacteria</taxon>
        <taxon>Halobacteriales</taxon>
        <taxon>Haloferacaceae</taxon>
        <taxon>Halorubrum</taxon>
    </lineage>
</organism>
<evidence type="ECO:0000256" key="4">
    <source>
        <dbReference type="ARBA" id="ARBA00023136"/>
    </source>
</evidence>
<evidence type="ECO:0000256" key="2">
    <source>
        <dbReference type="ARBA" id="ARBA00022692"/>
    </source>
</evidence>
<feature type="transmembrane region" description="Helical" evidence="5">
    <location>
        <begin position="103"/>
        <end position="122"/>
    </location>
</feature>
<evidence type="ECO:0000256" key="3">
    <source>
        <dbReference type="ARBA" id="ARBA00022989"/>
    </source>
</evidence>
<keyword evidence="8" id="KW-1185">Reference proteome</keyword>
<sequence length="470" mass="50661">MALGLLVVGDLLFRARELRTFYTDWGVLPRSALAELFPTLATASLHTVSGSVTGQAVLFTLAGGLAVLLAVGYRTRTVLVGVLLLHVSLYARNPYVLNGGDGLLIVALFLGAFLPLGERYAVDADRRAREPRSREPRPHVTSLATATVLLQLVIVYVVNVPFKSQSDAWMAGNGVQYALELEQFSVFLGPSLTQYPALLTAVNWLWIGMMAASPLLILSTGRLRTAAVAGFVAAHAGMIATLRLGLFPFIVIAFLLLYLPPSAWNRLETLSAVASRPAGAGVRARIPGPIVSIPRSMADDSPTEVPSAVRRGVRVAATVVLAIVLITSVAWPAAELGVGADSGADPVIEADGYVWTLFAPNTPTTTRWFVAPTTLESSERIDAFRGGTLEWEKPPDAADTYPSALWLRYLVELRFTNEREQRQLASHLCQRVQTEHGVEPTEVQVYTVEQQIPTAGGGEPKRTELAALTC</sequence>
<dbReference type="GO" id="GO:0012505">
    <property type="term" value="C:endomembrane system"/>
    <property type="evidence" value="ECO:0007669"/>
    <property type="project" value="UniProtKB-SubCell"/>
</dbReference>
<dbReference type="AlphaFoldDB" id="M0PKU6"/>
<keyword evidence="4 5" id="KW-0472">Membrane</keyword>
<proteinExistence type="predicted"/>
<feature type="transmembrane region" description="Helical" evidence="5">
    <location>
        <begin position="143"/>
        <end position="162"/>
    </location>
</feature>
<gene>
    <name evidence="7" type="ORF">C461_01177</name>
</gene>
<reference evidence="7 8" key="1">
    <citation type="journal article" date="2014" name="PLoS Genet.">
        <title>Phylogenetically driven sequencing of extremely halophilic archaea reveals strategies for static and dynamic osmo-response.</title>
        <authorList>
            <person name="Becker E.A."/>
            <person name="Seitzer P.M."/>
            <person name="Tritt A."/>
            <person name="Larsen D."/>
            <person name="Krusor M."/>
            <person name="Yao A.I."/>
            <person name="Wu D."/>
            <person name="Madern D."/>
            <person name="Eisen J.A."/>
            <person name="Darling A.E."/>
            <person name="Facciotti M.T."/>
        </authorList>
    </citation>
    <scope>NUCLEOTIDE SEQUENCE [LARGE SCALE GENOMIC DNA]</scope>
    <source>
        <strain evidence="7 8">JCM 13560</strain>
    </source>
</reference>
<feature type="domain" description="HTTM-like" evidence="6">
    <location>
        <begin position="1"/>
        <end position="263"/>
    </location>
</feature>
<evidence type="ECO:0000259" key="6">
    <source>
        <dbReference type="SMART" id="SM00752"/>
    </source>
</evidence>
<evidence type="ECO:0000313" key="8">
    <source>
        <dbReference type="Proteomes" id="UP000011575"/>
    </source>
</evidence>
<feature type="transmembrane region" description="Helical" evidence="5">
    <location>
        <begin position="230"/>
        <end position="259"/>
    </location>
</feature>
<dbReference type="EMBL" id="AOJI01000003">
    <property type="protein sequence ID" value="EMA70543.1"/>
    <property type="molecule type" value="Genomic_DNA"/>
</dbReference>
<dbReference type="PATRIC" id="fig|1230454.4.peg.246"/>
<evidence type="ECO:0000313" key="7">
    <source>
        <dbReference type="EMBL" id="EMA70543.1"/>
    </source>
</evidence>
<dbReference type="InterPro" id="IPR053934">
    <property type="entry name" value="HTTM_dom"/>
</dbReference>
<dbReference type="InterPro" id="IPR011020">
    <property type="entry name" value="HTTM-like"/>
</dbReference>
<feature type="transmembrane region" description="Helical" evidence="5">
    <location>
        <begin position="315"/>
        <end position="334"/>
    </location>
</feature>
<evidence type="ECO:0000256" key="1">
    <source>
        <dbReference type="ARBA" id="ARBA00004127"/>
    </source>
</evidence>
<dbReference type="Proteomes" id="UP000011575">
    <property type="component" value="Unassembled WGS sequence"/>
</dbReference>
<accession>M0PKU6</accession>
<feature type="transmembrane region" description="Helical" evidence="5">
    <location>
        <begin position="195"/>
        <end position="218"/>
    </location>
</feature>
<name>M0PKU6_9EURY</name>
<feature type="transmembrane region" description="Helical" evidence="5">
    <location>
        <begin position="52"/>
        <end position="71"/>
    </location>
</feature>
<keyword evidence="2 5" id="KW-0812">Transmembrane</keyword>
<dbReference type="Pfam" id="PF05090">
    <property type="entry name" value="HTTM"/>
    <property type="match status" value="1"/>
</dbReference>
<dbReference type="InterPro" id="IPR052964">
    <property type="entry name" value="Sporulation_signal_mat"/>
</dbReference>
<dbReference type="PANTHER" id="PTHR39535:SF2">
    <property type="entry name" value="HTTM DOMAIN-CONTAINING PROTEIN"/>
    <property type="match status" value="1"/>
</dbReference>
<keyword evidence="3 5" id="KW-1133">Transmembrane helix</keyword>
<comment type="subcellular location">
    <subcellularLocation>
        <location evidence="1">Endomembrane system</location>
        <topology evidence="1">Multi-pass membrane protein</topology>
    </subcellularLocation>
</comment>